<gene>
    <name evidence="1" type="ORF">GALL_457990</name>
</gene>
<accession>A0A1J5PP58</accession>
<protein>
    <submittedName>
        <fullName evidence="1">Uncharacterized protein</fullName>
    </submittedName>
</protein>
<reference evidence="1" key="1">
    <citation type="submission" date="2016-10" db="EMBL/GenBank/DDBJ databases">
        <title>Sequence of Gallionella enrichment culture.</title>
        <authorList>
            <person name="Poehlein A."/>
            <person name="Muehling M."/>
            <person name="Daniel R."/>
        </authorList>
    </citation>
    <scope>NUCLEOTIDE SEQUENCE</scope>
</reference>
<dbReference type="AlphaFoldDB" id="A0A1J5PP58"/>
<organism evidence="1">
    <name type="scientific">mine drainage metagenome</name>
    <dbReference type="NCBI Taxonomy" id="410659"/>
    <lineage>
        <taxon>unclassified sequences</taxon>
        <taxon>metagenomes</taxon>
        <taxon>ecological metagenomes</taxon>
    </lineage>
</organism>
<sequence length="59" mass="6670">MQESPNPALARGRDDDLCAMAIHRIEIALLGYPHTWKASEVINLGDVAKRLIHQVRIKH</sequence>
<proteinExistence type="predicted"/>
<comment type="caution">
    <text evidence="1">The sequence shown here is derived from an EMBL/GenBank/DDBJ whole genome shotgun (WGS) entry which is preliminary data.</text>
</comment>
<name>A0A1J5PP58_9ZZZZ</name>
<dbReference type="EMBL" id="MLJW01003212">
    <property type="protein sequence ID" value="OIQ72576.1"/>
    <property type="molecule type" value="Genomic_DNA"/>
</dbReference>
<evidence type="ECO:0000313" key="1">
    <source>
        <dbReference type="EMBL" id="OIQ72576.1"/>
    </source>
</evidence>